<reference evidence="3 4" key="1">
    <citation type="submission" date="2018-05" db="EMBL/GenBank/DDBJ databases">
        <title>Genome comparison of Eubacterium sp.</title>
        <authorList>
            <person name="Feng Y."/>
            <person name="Sanchez-Andrea I."/>
            <person name="Stams A.J.M."/>
            <person name="De Vos W.M."/>
        </authorList>
    </citation>
    <scope>NUCLEOTIDE SEQUENCE [LARGE SCALE GENOMIC DNA]</scope>
    <source>
        <strain evidence="3 4">YI</strain>
    </source>
</reference>
<dbReference type="Proteomes" id="UP000218387">
    <property type="component" value="Chromosome"/>
</dbReference>
<dbReference type="KEGG" id="emt:CPZ25_019980"/>
<dbReference type="EMBL" id="CP029487">
    <property type="protein sequence ID" value="QCT73495.1"/>
    <property type="molecule type" value="Genomic_DNA"/>
</dbReference>
<keyword evidence="4" id="KW-1185">Reference proteome</keyword>
<feature type="domain" description="HTH cro/C1-type" evidence="2">
    <location>
        <begin position="7"/>
        <end position="62"/>
    </location>
</feature>
<dbReference type="GO" id="GO:0003677">
    <property type="term" value="F:DNA binding"/>
    <property type="evidence" value="ECO:0007669"/>
    <property type="project" value="UniProtKB-KW"/>
</dbReference>
<dbReference type="SUPFAM" id="SSF47413">
    <property type="entry name" value="lambda repressor-like DNA-binding domains"/>
    <property type="match status" value="1"/>
</dbReference>
<dbReference type="CDD" id="cd00093">
    <property type="entry name" value="HTH_XRE"/>
    <property type="match status" value="1"/>
</dbReference>
<evidence type="ECO:0000259" key="2">
    <source>
        <dbReference type="PROSITE" id="PS50943"/>
    </source>
</evidence>
<dbReference type="AlphaFoldDB" id="A0A4P9CEY9"/>
<dbReference type="PANTHER" id="PTHR46797">
    <property type="entry name" value="HTH-TYPE TRANSCRIPTIONAL REGULATOR"/>
    <property type="match status" value="1"/>
</dbReference>
<gene>
    <name evidence="3" type="ORF">CPZ25_019980</name>
</gene>
<accession>A0A4P9CEY9</accession>
<keyword evidence="1" id="KW-0238">DNA-binding</keyword>
<dbReference type="PROSITE" id="PS50943">
    <property type="entry name" value="HTH_CROC1"/>
    <property type="match status" value="1"/>
</dbReference>
<proteinExistence type="predicted"/>
<organism evidence="3 4">
    <name type="scientific">Eubacterium maltosivorans</name>
    <dbReference type="NCBI Taxonomy" id="2041044"/>
    <lineage>
        <taxon>Bacteria</taxon>
        <taxon>Bacillati</taxon>
        <taxon>Bacillota</taxon>
        <taxon>Clostridia</taxon>
        <taxon>Eubacteriales</taxon>
        <taxon>Eubacteriaceae</taxon>
        <taxon>Eubacterium</taxon>
    </lineage>
</organism>
<evidence type="ECO:0000256" key="1">
    <source>
        <dbReference type="ARBA" id="ARBA00023125"/>
    </source>
</evidence>
<dbReference type="GO" id="GO:0003700">
    <property type="term" value="F:DNA-binding transcription factor activity"/>
    <property type="evidence" value="ECO:0007669"/>
    <property type="project" value="TreeGrafter"/>
</dbReference>
<dbReference type="PANTHER" id="PTHR46797:SF1">
    <property type="entry name" value="METHYLPHOSPHONATE SYNTHASE"/>
    <property type="match status" value="1"/>
</dbReference>
<dbReference type="GO" id="GO:0005829">
    <property type="term" value="C:cytosol"/>
    <property type="evidence" value="ECO:0007669"/>
    <property type="project" value="TreeGrafter"/>
</dbReference>
<dbReference type="InterPro" id="IPR050807">
    <property type="entry name" value="TransReg_Diox_bact_type"/>
</dbReference>
<dbReference type="Pfam" id="PF12844">
    <property type="entry name" value="HTH_19"/>
    <property type="match status" value="1"/>
</dbReference>
<dbReference type="RefSeq" id="WP_058695268.1">
    <property type="nucleotide sequence ID" value="NZ_CABJDW020000020.1"/>
</dbReference>
<sequence>MSIGERLKEARKAKGFSQDKLAEAIGTSRTVITDIERDKTEHPRVSYVDTICKTLEISKEWLLRDEGPMAYPLPEWNANEILTQIHEILVDLRPEEQIYVLDMIKTYEKHRIALNKET</sequence>
<protein>
    <submittedName>
        <fullName evidence="3">XRE family transcriptional regulator</fullName>
    </submittedName>
</protein>
<evidence type="ECO:0000313" key="4">
    <source>
        <dbReference type="Proteomes" id="UP000218387"/>
    </source>
</evidence>
<dbReference type="InterPro" id="IPR001387">
    <property type="entry name" value="Cro/C1-type_HTH"/>
</dbReference>
<evidence type="ECO:0000313" key="3">
    <source>
        <dbReference type="EMBL" id="QCT73495.1"/>
    </source>
</evidence>
<dbReference type="Gene3D" id="1.10.260.40">
    <property type="entry name" value="lambda repressor-like DNA-binding domains"/>
    <property type="match status" value="1"/>
</dbReference>
<name>A0A4P9CEY9_EUBML</name>
<dbReference type="SMART" id="SM00530">
    <property type="entry name" value="HTH_XRE"/>
    <property type="match status" value="1"/>
</dbReference>
<dbReference type="InterPro" id="IPR010982">
    <property type="entry name" value="Lambda_DNA-bd_dom_sf"/>
</dbReference>